<dbReference type="Pfam" id="PF01938">
    <property type="entry name" value="TRAM"/>
    <property type="match status" value="1"/>
</dbReference>
<dbReference type="AlphaFoldDB" id="A0A831RQK8"/>
<dbReference type="CDD" id="cd02440">
    <property type="entry name" value="AdoMet_MTases"/>
    <property type="match status" value="1"/>
</dbReference>
<dbReference type="SUPFAM" id="SSF53335">
    <property type="entry name" value="S-adenosyl-L-methionine-dependent methyltransferases"/>
    <property type="match status" value="1"/>
</dbReference>
<dbReference type="NCBIfam" id="TIGR00479">
    <property type="entry name" value="rumA"/>
    <property type="match status" value="1"/>
</dbReference>
<gene>
    <name evidence="9 13" type="primary">rlmD</name>
    <name evidence="13" type="ORF">ENI96_12255</name>
</gene>
<reference evidence="13" key="1">
    <citation type="journal article" date="2020" name="mSystems">
        <title>Genome- and Community-Level Interaction Insights into Carbon Utilization and Element Cycling Functions of Hydrothermarchaeota in Hydrothermal Sediment.</title>
        <authorList>
            <person name="Zhou Z."/>
            <person name="Liu Y."/>
            <person name="Xu W."/>
            <person name="Pan J."/>
            <person name="Luo Z.H."/>
            <person name="Li M."/>
        </authorList>
    </citation>
    <scope>NUCLEOTIDE SEQUENCE [LARGE SCALE GENOMIC DNA]</scope>
    <source>
        <strain evidence="13">HyVt-443</strain>
    </source>
</reference>
<dbReference type="GO" id="GO:0003723">
    <property type="term" value="F:RNA binding"/>
    <property type="evidence" value="ECO:0007669"/>
    <property type="project" value="InterPro"/>
</dbReference>
<feature type="binding site" evidence="9">
    <location>
        <position position="87"/>
    </location>
    <ligand>
        <name>[4Fe-4S] cluster</name>
        <dbReference type="ChEBI" id="CHEBI:49883"/>
    </ligand>
</feature>
<keyword evidence="2 9" id="KW-0698">rRNA processing</keyword>
<evidence type="ECO:0000256" key="8">
    <source>
        <dbReference type="ARBA" id="ARBA00023014"/>
    </source>
</evidence>
<keyword evidence="5 9" id="KW-0949">S-adenosyl-L-methionine</keyword>
<name>A0A831RQK8_9GAMM</name>
<dbReference type="Gene3D" id="3.40.50.150">
    <property type="entry name" value="Vaccinia Virus protein VP39"/>
    <property type="match status" value="1"/>
</dbReference>
<dbReference type="GO" id="GO:0005506">
    <property type="term" value="F:iron ion binding"/>
    <property type="evidence" value="ECO:0007669"/>
    <property type="project" value="UniProtKB-UniRule"/>
</dbReference>
<feature type="domain" description="TRAM" evidence="12">
    <location>
        <begin position="7"/>
        <end position="65"/>
    </location>
</feature>
<feature type="binding site" evidence="9">
    <location>
        <position position="167"/>
    </location>
    <ligand>
        <name>[4Fe-4S] cluster</name>
        <dbReference type="ChEBI" id="CHEBI:49883"/>
    </ligand>
</feature>
<evidence type="ECO:0000256" key="6">
    <source>
        <dbReference type="ARBA" id="ARBA00022723"/>
    </source>
</evidence>
<dbReference type="InterPro" id="IPR001566">
    <property type="entry name" value="23S_rRNA_MeTrfase_RlmD"/>
</dbReference>
<dbReference type="EMBL" id="DRKP01000151">
    <property type="protein sequence ID" value="HEB97184.1"/>
    <property type="molecule type" value="Genomic_DNA"/>
</dbReference>
<feature type="binding site" evidence="9">
    <location>
        <position position="352"/>
    </location>
    <ligand>
        <name>S-adenosyl-L-methionine</name>
        <dbReference type="ChEBI" id="CHEBI:59789"/>
    </ligand>
</feature>
<comment type="caution">
    <text evidence="13">The sequence shown here is derived from an EMBL/GenBank/DDBJ whole genome shotgun (WGS) entry which is preliminary data.</text>
</comment>
<feature type="binding site" evidence="9">
    <location>
        <position position="84"/>
    </location>
    <ligand>
        <name>[4Fe-4S] cluster</name>
        <dbReference type="ChEBI" id="CHEBI:49883"/>
    </ligand>
</feature>
<keyword evidence="8 9" id="KW-0411">Iron-sulfur</keyword>
<evidence type="ECO:0000256" key="3">
    <source>
        <dbReference type="ARBA" id="ARBA00022603"/>
    </source>
</evidence>
<keyword evidence="1 9" id="KW-0004">4Fe-4S</keyword>
<dbReference type="PROSITE" id="PS01230">
    <property type="entry name" value="TRMA_1"/>
    <property type="match status" value="1"/>
</dbReference>
<dbReference type="PROSITE" id="PS50926">
    <property type="entry name" value="TRAM"/>
    <property type="match status" value="1"/>
</dbReference>
<keyword evidence="6 9" id="KW-0479">Metal-binding</keyword>
<evidence type="ECO:0000256" key="1">
    <source>
        <dbReference type="ARBA" id="ARBA00022485"/>
    </source>
</evidence>
<comment type="function">
    <text evidence="9">Catalyzes the formation of 5-methyl-uridine at position 1939 (m5U1939) in 23S rRNA.</text>
</comment>
<feature type="binding site" evidence="9">
    <location>
        <position position="78"/>
    </location>
    <ligand>
        <name>[4Fe-4S] cluster</name>
        <dbReference type="ChEBI" id="CHEBI:49883"/>
    </ligand>
</feature>
<evidence type="ECO:0000256" key="9">
    <source>
        <dbReference type="HAMAP-Rule" id="MF_01010"/>
    </source>
</evidence>
<dbReference type="Gene3D" id="2.40.50.140">
    <property type="entry name" value="Nucleic acid-binding proteins"/>
    <property type="match status" value="1"/>
</dbReference>
<evidence type="ECO:0000256" key="10">
    <source>
        <dbReference type="PROSITE-ProRule" id="PRU01024"/>
    </source>
</evidence>
<feature type="binding site" evidence="9 10">
    <location>
        <position position="325"/>
    </location>
    <ligand>
        <name>S-adenosyl-L-methionine</name>
        <dbReference type="ChEBI" id="CHEBI:59789"/>
    </ligand>
</feature>
<keyword evidence="7 9" id="KW-0408">Iron</keyword>
<dbReference type="GO" id="GO:0070475">
    <property type="term" value="P:rRNA base methylation"/>
    <property type="evidence" value="ECO:0007669"/>
    <property type="project" value="TreeGrafter"/>
</dbReference>
<sequence length="443" mass="49396">MGRSRRRRLPTEPVTVSIDAMSHDGRGIARVEGKTVFVQGALPGERVRFLYTRQQRKHDEGRVLEVLEPSPERVEPRCPQAGVCGGCSLQHQRPEAQIAHKQQALLDALQRIGGVTPGQVLPPLGAGSVWGYRSKARLGVKYVAKKERVLVGFRERGTSFITDTGRCDVLDPRVGTLIHPLARLVESLSVRRRIPQIEVAAGDEACVLVFRLLDPPTAEDLEKLRRFGADHGIVPYIQEGGPESVRPLEGAPADLYYLLPDQSVKIRFLPADFTQVNRALNRRMVDRAVALLDPQPEERLLDLFCGLGNFTLPLARRCDEVVGVEGDAGLVQRARDNARHNGIGNTRYYTANLYDSLQREPWLLESFDKALLDPPRSGALEVLEHLPRLGVRRLLYVSCYPGTLARDAGELVQRHGYRLVSAGVMDMFPHTTHVESIALFERD</sequence>
<feature type="binding site" evidence="9 10">
    <location>
        <position position="373"/>
    </location>
    <ligand>
        <name>S-adenosyl-L-methionine</name>
        <dbReference type="ChEBI" id="CHEBI:59789"/>
    </ligand>
</feature>
<dbReference type="InterPro" id="IPR012340">
    <property type="entry name" value="NA-bd_OB-fold"/>
</dbReference>
<protein>
    <recommendedName>
        <fullName evidence="9">23S rRNA (uracil(1939)-C(5))-methyltransferase RlmD</fullName>
        <ecNumber evidence="9">2.1.1.190</ecNumber>
    </recommendedName>
    <alternativeName>
        <fullName evidence="9">23S rRNA(m5U1939)-methyltransferase</fullName>
    </alternativeName>
</protein>
<keyword evidence="4 9" id="KW-0808">Transferase</keyword>
<evidence type="ECO:0000313" key="13">
    <source>
        <dbReference type="EMBL" id="HEB97184.1"/>
    </source>
</evidence>
<dbReference type="FunFam" id="2.40.50.140:FF:000097">
    <property type="entry name" value="23S rRNA (uracil(1939)-C(5))-methyltransferase RlmD"/>
    <property type="match status" value="1"/>
</dbReference>
<dbReference type="Pfam" id="PF05958">
    <property type="entry name" value="tRNA_U5-meth_tr"/>
    <property type="match status" value="1"/>
</dbReference>
<dbReference type="GO" id="GO:0051539">
    <property type="term" value="F:4 iron, 4 sulfur cluster binding"/>
    <property type="evidence" value="ECO:0007669"/>
    <property type="project" value="UniProtKB-KW"/>
</dbReference>
<comment type="catalytic activity">
    <reaction evidence="9">
        <text>uridine(1939) in 23S rRNA + S-adenosyl-L-methionine = 5-methyluridine(1939) in 23S rRNA + S-adenosyl-L-homocysteine + H(+)</text>
        <dbReference type="Rhea" id="RHEA:42908"/>
        <dbReference type="Rhea" id="RHEA-COMP:10278"/>
        <dbReference type="Rhea" id="RHEA-COMP:10279"/>
        <dbReference type="ChEBI" id="CHEBI:15378"/>
        <dbReference type="ChEBI" id="CHEBI:57856"/>
        <dbReference type="ChEBI" id="CHEBI:59789"/>
        <dbReference type="ChEBI" id="CHEBI:65315"/>
        <dbReference type="ChEBI" id="CHEBI:74447"/>
        <dbReference type="EC" id="2.1.1.190"/>
    </reaction>
</comment>
<dbReference type="InterPro" id="IPR010280">
    <property type="entry name" value="U5_MeTrfase_fam"/>
</dbReference>
<dbReference type="Proteomes" id="UP000886251">
    <property type="component" value="Unassembled WGS sequence"/>
</dbReference>
<evidence type="ECO:0000256" key="11">
    <source>
        <dbReference type="PROSITE-ProRule" id="PRU10015"/>
    </source>
</evidence>
<dbReference type="PROSITE" id="PS51687">
    <property type="entry name" value="SAM_MT_RNA_M5U"/>
    <property type="match status" value="1"/>
</dbReference>
<organism evidence="13">
    <name type="scientific">Sedimenticola thiotaurini</name>
    <dbReference type="NCBI Taxonomy" id="1543721"/>
    <lineage>
        <taxon>Bacteria</taxon>
        <taxon>Pseudomonadati</taxon>
        <taxon>Pseudomonadota</taxon>
        <taxon>Gammaproteobacteria</taxon>
        <taxon>Chromatiales</taxon>
        <taxon>Sedimenticolaceae</taxon>
        <taxon>Sedimenticola</taxon>
    </lineage>
</organism>
<dbReference type="InterPro" id="IPR029063">
    <property type="entry name" value="SAM-dependent_MTases_sf"/>
</dbReference>
<feature type="active site" evidence="11">
    <location>
        <position position="399"/>
    </location>
</feature>
<dbReference type="HAMAP" id="MF_01010">
    <property type="entry name" value="23SrRNA_methyltr_RlmD"/>
    <property type="match status" value="1"/>
</dbReference>
<feature type="binding site" evidence="9 10">
    <location>
        <position position="275"/>
    </location>
    <ligand>
        <name>S-adenosyl-L-methionine</name>
        <dbReference type="ChEBI" id="CHEBI:59789"/>
    </ligand>
</feature>
<dbReference type="EC" id="2.1.1.190" evidence="9"/>
<evidence type="ECO:0000256" key="2">
    <source>
        <dbReference type="ARBA" id="ARBA00022552"/>
    </source>
</evidence>
<evidence type="ECO:0000259" key="12">
    <source>
        <dbReference type="PROSITE" id="PS50926"/>
    </source>
</evidence>
<evidence type="ECO:0000256" key="4">
    <source>
        <dbReference type="ARBA" id="ARBA00022679"/>
    </source>
</evidence>
<feature type="active site" description="Nucleophile" evidence="9 10">
    <location>
        <position position="399"/>
    </location>
</feature>
<dbReference type="NCBIfam" id="NF009639">
    <property type="entry name" value="PRK13168.1"/>
    <property type="match status" value="1"/>
</dbReference>
<dbReference type="InterPro" id="IPR030391">
    <property type="entry name" value="MeTrfase_TrmA_CS"/>
</dbReference>
<dbReference type="PANTHER" id="PTHR11061:SF49">
    <property type="entry name" value="23S RRNA (URACIL(1939)-C(5))-METHYLTRANSFERASE RLMD"/>
    <property type="match status" value="1"/>
</dbReference>
<comment type="similarity">
    <text evidence="9">Belongs to the class I-like SAM-binding methyltransferase superfamily. RNA M5U methyltransferase family. RlmD subfamily.</text>
</comment>
<feature type="binding site" evidence="9">
    <location>
        <position position="309"/>
    </location>
    <ligand>
        <name>S-adenosyl-L-methionine</name>
        <dbReference type="ChEBI" id="CHEBI:59789"/>
    </ligand>
</feature>
<accession>A0A831RQK8</accession>
<keyword evidence="3 9" id="KW-0489">Methyltransferase</keyword>
<evidence type="ECO:0000256" key="7">
    <source>
        <dbReference type="ARBA" id="ARBA00023004"/>
    </source>
</evidence>
<dbReference type="PROSITE" id="PS01231">
    <property type="entry name" value="TRMA_2"/>
    <property type="match status" value="1"/>
</dbReference>
<dbReference type="Gene3D" id="2.40.50.1070">
    <property type="match status" value="1"/>
</dbReference>
<dbReference type="PANTHER" id="PTHR11061">
    <property type="entry name" value="RNA M5U METHYLTRANSFERASE"/>
    <property type="match status" value="1"/>
</dbReference>
<dbReference type="SUPFAM" id="SSF50249">
    <property type="entry name" value="Nucleic acid-binding proteins"/>
    <property type="match status" value="1"/>
</dbReference>
<dbReference type="GO" id="GO:0070041">
    <property type="term" value="F:rRNA (uridine-C5-)-methyltransferase activity"/>
    <property type="evidence" value="ECO:0007669"/>
    <property type="project" value="UniProtKB-UniRule"/>
</dbReference>
<dbReference type="InterPro" id="IPR002792">
    <property type="entry name" value="TRAM_dom"/>
</dbReference>
<feature type="binding site" evidence="9 10">
    <location>
        <position position="304"/>
    </location>
    <ligand>
        <name>S-adenosyl-L-methionine</name>
        <dbReference type="ChEBI" id="CHEBI:59789"/>
    </ligand>
</feature>
<proteinExistence type="inferred from homology"/>
<evidence type="ECO:0000256" key="5">
    <source>
        <dbReference type="ARBA" id="ARBA00022691"/>
    </source>
</evidence>
<dbReference type="InterPro" id="IPR030390">
    <property type="entry name" value="MeTrfase_TrmA_AS"/>
</dbReference>